<dbReference type="Gene3D" id="3.40.50.10810">
    <property type="entry name" value="Tandem AAA-ATPase domain"/>
    <property type="match status" value="1"/>
</dbReference>
<dbReference type="PROSITE" id="PS51194">
    <property type="entry name" value="HELICASE_CTER"/>
    <property type="match status" value="1"/>
</dbReference>
<dbReference type="InterPro" id="IPR001650">
    <property type="entry name" value="Helicase_C-like"/>
</dbReference>
<dbReference type="GO" id="GO:0036297">
    <property type="term" value="P:interstrand cross-link repair"/>
    <property type="evidence" value="ECO:0000318"/>
    <property type="project" value="GO_Central"/>
</dbReference>
<feature type="non-terminal residue" evidence="6">
    <location>
        <position position="1"/>
    </location>
</feature>
<dbReference type="PANTHER" id="PTHR45629:SF7">
    <property type="entry name" value="DNA EXCISION REPAIR PROTEIN ERCC-6-RELATED"/>
    <property type="match status" value="1"/>
</dbReference>
<dbReference type="OrthoDB" id="448448at2759"/>
<feature type="domain" description="Helicase ATP-binding" evidence="4">
    <location>
        <begin position="55"/>
        <end position="235"/>
    </location>
</feature>
<dbReference type="HOGENOM" id="CLU_000315_17_10_1"/>
<accession>B3S281</accession>
<evidence type="ECO:0000259" key="5">
    <source>
        <dbReference type="PROSITE" id="PS51194"/>
    </source>
</evidence>
<dbReference type="GeneID" id="6755509"/>
<evidence type="ECO:0000259" key="4">
    <source>
        <dbReference type="PROSITE" id="PS51192"/>
    </source>
</evidence>
<organism evidence="6 7">
    <name type="scientific">Trichoplax adhaerens</name>
    <name type="common">Trichoplax reptans</name>
    <dbReference type="NCBI Taxonomy" id="10228"/>
    <lineage>
        <taxon>Eukaryota</taxon>
        <taxon>Metazoa</taxon>
        <taxon>Placozoa</taxon>
        <taxon>Uniplacotomia</taxon>
        <taxon>Trichoplacea</taxon>
        <taxon>Trichoplacidae</taxon>
        <taxon>Trichoplax</taxon>
    </lineage>
</organism>
<dbReference type="SMART" id="SM00487">
    <property type="entry name" value="DEXDc"/>
    <property type="match status" value="1"/>
</dbReference>
<dbReference type="InterPro" id="IPR038718">
    <property type="entry name" value="SNF2-like_sf"/>
</dbReference>
<dbReference type="SMART" id="SM00490">
    <property type="entry name" value="HELICc"/>
    <property type="match status" value="1"/>
</dbReference>
<evidence type="ECO:0000256" key="1">
    <source>
        <dbReference type="ARBA" id="ARBA00004123"/>
    </source>
</evidence>
<keyword evidence="3" id="KW-0539">Nucleus</keyword>
<dbReference type="GO" id="GO:0005634">
    <property type="term" value="C:nucleus"/>
    <property type="evidence" value="ECO:0007669"/>
    <property type="project" value="UniProtKB-SubCell"/>
</dbReference>
<dbReference type="GO" id="GO:0016787">
    <property type="term" value="F:hydrolase activity"/>
    <property type="evidence" value="ECO:0007669"/>
    <property type="project" value="UniProtKB-KW"/>
</dbReference>
<evidence type="ECO:0000313" key="6">
    <source>
        <dbReference type="EMBL" id="EDV23386.1"/>
    </source>
</evidence>
<gene>
    <name evidence="6" type="ORF">TRIADDRAFT_11949</name>
</gene>
<feature type="domain" description="Helicase C-terminal" evidence="5">
    <location>
        <begin position="427"/>
        <end position="577"/>
    </location>
</feature>
<dbReference type="GO" id="GO:0005524">
    <property type="term" value="F:ATP binding"/>
    <property type="evidence" value="ECO:0007669"/>
    <property type="project" value="InterPro"/>
</dbReference>
<keyword evidence="7" id="KW-1185">Reference proteome</keyword>
<dbReference type="PhylomeDB" id="B3S281"/>
<dbReference type="SUPFAM" id="SSF52540">
    <property type="entry name" value="P-loop containing nucleoside triphosphate hydrolases"/>
    <property type="match status" value="2"/>
</dbReference>
<dbReference type="InterPro" id="IPR050496">
    <property type="entry name" value="SNF2_RAD54_helicase_repair"/>
</dbReference>
<dbReference type="PANTHER" id="PTHR45629">
    <property type="entry name" value="SNF2/RAD54 FAMILY MEMBER"/>
    <property type="match status" value="1"/>
</dbReference>
<dbReference type="Pfam" id="PF00176">
    <property type="entry name" value="SNF2-rel_dom"/>
    <property type="match status" value="1"/>
</dbReference>
<dbReference type="InParanoid" id="B3S281"/>
<dbReference type="FunFam" id="3.40.50.10810:FF:000019">
    <property type="entry name" value="DNA excision repair protein ERCC-6-like 2 isoform X1"/>
    <property type="match status" value="1"/>
</dbReference>
<dbReference type="Gene3D" id="3.40.50.300">
    <property type="entry name" value="P-loop containing nucleotide triphosphate hydrolases"/>
    <property type="match status" value="1"/>
</dbReference>
<proteinExistence type="predicted"/>
<reference evidence="6 7" key="1">
    <citation type="journal article" date="2008" name="Nature">
        <title>The Trichoplax genome and the nature of placozoans.</title>
        <authorList>
            <person name="Srivastava M."/>
            <person name="Begovic E."/>
            <person name="Chapman J."/>
            <person name="Putnam N.H."/>
            <person name="Hellsten U."/>
            <person name="Kawashima T."/>
            <person name="Kuo A."/>
            <person name="Mitros T."/>
            <person name="Salamov A."/>
            <person name="Carpenter M.L."/>
            <person name="Signorovitch A.Y."/>
            <person name="Moreno M.A."/>
            <person name="Kamm K."/>
            <person name="Grimwood J."/>
            <person name="Schmutz J."/>
            <person name="Shapiro H."/>
            <person name="Grigoriev I.V."/>
            <person name="Buss L.W."/>
            <person name="Schierwater B."/>
            <person name="Dellaporta S.L."/>
            <person name="Rokhsar D.S."/>
        </authorList>
    </citation>
    <scope>NUCLEOTIDE SEQUENCE [LARGE SCALE GENOMIC DNA]</scope>
    <source>
        <strain evidence="6 7">Grell-BS-1999</strain>
    </source>
</reference>
<evidence type="ECO:0000256" key="3">
    <source>
        <dbReference type="ARBA" id="ARBA00023242"/>
    </source>
</evidence>
<feature type="non-terminal residue" evidence="6">
    <location>
        <position position="616"/>
    </location>
</feature>
<dbReference type="OMA" id="DGVIWPY"/>
<dbReference type="Proteomes" id="UP000009022">
    <property type="component" value="Unassembled WGS sequence"/>
</dbReference>
<protein>
    <submittedName>
        <fullName evidence="6">Uncharacterized protein</fullName>
    </submittedName>
</protein>
<sequence>FDDDDYERPRFKDAHAGPAITYRLSGATEATTIQIPANINRYLREYQREGIQFLYNNYKANRGSILGDDMGLGKTVQIIGFIAAVLNKSGTKEDVMKKLWWKSSPSPTNKRQSFLIVSPGSVLYNWIDELNTWGHFKVGRFHASHKDETLQQLEKGRLDVVLTTFETLRNYLDDLNSFKWLAVIVDEAHRLKDGKSKVTIAMKNIKCRRRIGLTGTAMQNRLSEFWCLLDWANPGCLGTLGTFQKDYESPIKQGRKFNVTKRELANSNLKSEELTKLHSQWFLRRTKALIAEQLPKKDEKVVFCYLSELQNNLYEELLKNSDVDLIVRQSEPCDCGSKKNRGKCCYQTNIKGEKINSLLMQYLQLFLKVANHVALLLPNSNQSEEQRNKAREICVRMYSNFPQFKSISSNASLLTLSDPLYCGKMKALEALLIKFKKDGSKVLLFSYSVQLLNILETYIMCKGINYCRLDGNTRIEQRADIVRKFNNDPQISLCLISTKAGSLGLNFTGANSVLIFDPNWNPAHDLQAQDRAYRIGQRCDVRVYRLITSGTIEEVMYLRQIYKLQLANVAMQNSKERRYFTGVADDKEQHGELFGIENLFSLRRRGVSLAEDIIKV</sequence>
<dbReference type="InterPro" id="IPR014001">
    <property type="entry name" value="Helicase_ATP-bd"/>
</dbReference>
<dbReference type="InterPro" id="IPR000330">
    <property type="entry name" value="SNF2_N"/>
</dbReference>
<evidence type="ECO:0000256" key="2">
    <source>
        <dbReference type="ARBA" id="ARBA00022801"/>
    </source>
</evidence>
<dbReference type="KEGG" id="tad:TRIADDRAFT_11949"/>
<dbReference type="InterPro" id="IPR049730">
    <property type="entry name" value="SNF2/RAD54-like_C"/>
</dbReference>
<dbReference type="AlphaFoldDB" id="B3S281"/>
<dbReference type="STRING" id="10228.B3S281"/>
<comment type="subcellular location">
    <subcellularLocation>
        <location evidence="1">Nucleus</location>
    </subcellularLocation>
</comment>
<dbReference type="eggNOG" id="KOG0387">
    <property type="taxonomic scope" value="Eukaryota"/>
</dbReference>
<dbReference type="PROSITE" id="PS51192">
    <property type="entry name" value="HELICASE_ATP_BIND_1"/>
    <property type="match status" value="1"/>
</dbReference>
<dbReference type="RefSeq" id="XP_002114296.1">
    <property type="nucleotide sequence ID" value="XM_002114260.1"/>
</dbReference>
<dbReference type="InterPro" id="IPR027417">
    <property type="entry name" value="P-loop_NTPase"/>
</dbReference>
<keyword evidence="2" id="KW-0378">Hydrolase</keyword>
<dbReference type="EMBL" id="DS985247">
    <property type="protein sequence ID" value="EDV23386.1"/>
    <property type="molecule type" value="Genomic_DNA"/>
</dbReference>
<dbReference type="CDD" id="cd18793">
    <property type="entry name" value="SF2_C_SNF"/>
    <property type="match status" value="1"/>
</dbReference>
<evidence type="ECO:0000313" key="7">
    <source>
        <dbReference type="Proteomes" id="UP000009022"/>
    </source>
</evidence>
<dbReference type="CTD" id="6755509"/>
<name>B3S281_TRIAD</name>
<dbReference type="Pfam" id="PF00271">
    <property type="entry name" value="Helicase_C"/>
    <property type="match status" value="1"/>
</dbReference>